<reference evidence="1 2" key="1">
    <citation type="submission" date="2019-08" db="EMBL/GenBank/DDBJ databases">
        <title>The genome of the soybean aphid Biotype 1, its phylome, world population structure and adaptation to the North American continent.</title>
        <authorList>
            <person name="Giordano R."/>
            <person name="Donthu R.K."/>
            <person name="Hernandez A.G."/>
            <person name="Wright C.L."/>
            <person name="Zimin A.V."/>
        </authorList>
    </citation>
    <scope>NUCLEOTIDE SEQUENCE [LARGE SCALE GENOMIC DNA]</scope>
    <source>
        <tissue evidence="1">Whole aphids</tissue>
    </source>
</reference>
<organism evidence="1 2">
    <name type="scientific">Aphis glycines</name>
    <name type="common">Soybean aphid</name>
    <dbReference type="NCBI Taxonomy" id="307491"/>
    <lineage>
        <taxon>Eukaryota</taxon>
        <taxon>Metazoa</taxon>
        <taxon>Ecdysozoa</taxon>
        <taxon>Arthropoda</taxon>
        <taxon>Hexapoda</taxon>
        <taxon>Insecta</taxon>
        <taxon>Pterygota</taxon>
        <taxon>Neoptera</taxon>
        <taxon>Paraneoptera</taxon>
        <taxon>Hemiptera</taxon>
        <taxon>Sternorrhyncha</taxon>
        <taxon>Aphidomorpha</taxon>
        <taxon>Aphidoidea</taxon>
        <taxon>Aphididae</taxon>
        <taxon>Aphidini</taxon>
        <taxon>Aphis</taxon>
        <taxon>Aphis</taxon>
    </lineage>
</organism>
<proteinExistence type="predicted"/>
<gene>
    <name evidence="1" type="ORF">AGLY_008657</name>
</gene>
<keyword evidence="2" id="KW-1185">Reference proteome</keyword>
<evidence type="ECO:0000313" key="1">
    <source>
        <dbReference type="EMBL" id="KAE9534567.1"/>
    </source>
</evidence>
<dbReference type="Proteomes" id="UP000475862">
    <property type="component" value="Unassembled WGS sequence"/>
</dbReference>
<sequence length="194" mass="23923">MEKRKFFRKTDFYKINFFYICNSKTKNCKYLKFSLSLFLLWLKKKNRYSFFFYKHLKFNILRSTSKLRKNTKKSRSVIIVILKESEFYIFTKSRNDNDLSSNDFKYLLLFKKPTNHLRSESFFLLVLYERGNMLWLISNDILQEMNQPFLLHFLTTIQKNQFRRKLVLRKNSRFSVTFLLFFSIFRKLLESSYL</sequence>
<protein>
    <submittedName>
        <fullName evidence="1">Uncharacterized protein</fullName>
    </submittedName>
</protein>
<evidence type="ECO:0000313" key="2">
    <source>
        <dbReference type="Proteomes" id="UP000475862"/>
    </source>
</evidence>
<dbReference type="AlphaFoldDB" id="A0A6G0TLH3"/>
<comment type="caution">
    <text evidence="1">The sequence shown here is derived from an EMBL/GenBank/DDBJ whole genome shotgun (WGS) entry which is preliminary data.</text>
</comment>
<accession>A0A6G0TLH3</accession>
<dbReference type="EMBL" id="VYZN01000028">
    <property type="protein sequence ID" value="KAE9534567.1"/>
    <property type="molecule type" value="Genomic_DNA"/>
</dbReference>
<name>A0A6G0TLH3_APHGL</name>